<comment type="caution">
    <text evidence="4">The sequence shown here is derived from an EMBL/GenBank/DDBJ whole genome shotgun (WGS) entry which is preliminary data.</text>
</comment>
<feature type="region of interest" description="Disordered" evidence="1">
    <location>
        <begin position="176"/>
        <end position="335"/>
    </location>
</feature>
<keyword evidence="2" id="KW-1133">Transmembrane helix</keyword>
<dbReference type="InterPro" id="IPR052196">
    <property type="entry name" value="Bact_Kbp"/>
</dbReference>
<feature type="transmembrane region" description="Helical" evidence="2">
    <location>
        <begin position="12"/>
        <end position="32"/>
    </location>
</feature>
<dbReference type="PROSITE" id="PS51782">
    <property type="entry name" value="LYSM"/>
    <property type="match status" value="1"/>
</dbReference>
<name>A0A7C9MAN0_9RHOB</name>
<reference evidence="4 5" key="1">
    <citation type="submission" date="2019-06" db="EMBL/GenBank/DDBJ databases">
        <title>Enrichment of Autotrophic Halophilic Microorganisms from Red Sea Brine Pool Using Microbial Electrosynthesis System.</title>
        <authorList>
            <person name="Alqahtani M.F."/>
            <person name="Bajracharya S."/>
            <person name="Katuri K.P."/>
            <person name="Ali M."/>
            <person name="Saikaly P.E."/>
        </authorList>
    </citation>
    <scope>NUCLEOTIDE SEQUENCE [LARGE SCALE GENOMIC DNA]</scope>
    <source>
        <strain evidence="4">MES6</strain>
    </source>
</reference>
<dbReference type="PANTHER" id="PTHR34700">
    <property type="entry name" value="POTASSIUM BINDING PROTEIN KBP"/>
    <property type="match status" value="1"/>
</dbReference>
<dbReference type="InterPro" id="IPR036779">
    <property type="entry name" value="LysM_dom_sf"/>
</dbReference>
<keyword evidence="2" id="KW-0472">Membrane</keyword>
<feature type="region of interest" description="Disordered" evidence="1">
    <location>
        <begin position="36"/>
        <end position="114"/>
    </location>
</feature>
<dbReference type="Proteomes" id="UP000483078">
    <property type="component" value="Unassembled WGS sequence"/>
</dbReference>
<protein>
    <submittedName>
        <fullName evidence="4">LysM peptidoglycan-binding domain-containing protein</fullName>
    </submittedName>
</protein>
<dbReference type="Gene3D" id="3.10.350.10">
    <property type="entry name" value="LysM domain"/>
    <property type="match status" value="1"/>
</dbReference>
<dbReference type="Pfam" id="PF01476">
    <property type="entry name" value="LysM"/>
    <property type="match status" value="1"/>
</dbReference>
<evidence type="ECO:0000313" key="5">
    <source>
        <dbReference type="Proteomes" id="UP000483078"/>
    </source>
</evidence>
<evidence type="ECO:0000256" key="1">
    <source>
        <dbReference type="SAM" id="MobiDB-lite"/>
    </source>
</evidence>
<dbReference type="EMBL" id="VENJ01000021">
    <property type="protein sequence ID" value="MTJ05681.1"/>
    <property type="molecule type" value="Genomic_DNA"/>
</dbReference>
<organism evidence="4 5">
    <name type="scientific">Sediminimonas qiaohouensis</name>
    <dbReference type="NCBI Taxonomy" id="552061"/>
    <lineage>
        <taxon>Bacteria</taxon>
        <taxon>Pseudomonadati</taxon>
        <taxon>Pseudomonadota</taxon>
        <taxon>Alphaproteobacteria</taxon>
        <taxon>Rhodobacterales</taxon>
        <taxon>Roseobacteraceae</taxon>
        <taxon>Sediminimonas</taxon>
    </lineage>
</organism>
<dbReference type="SMART" id="SM00257">
    <property type="entry name" value="LysM"/>
    <property type="match status" value="1"/>
</dbReference>
<gene>
    <name evidence="4" type="ORF">FH759_13435</name>
</gene>
<dbReference type="RefSeq" id="WP_273250568.1">
    <property type="nucleotide sequence ID" value="NZ_VENJ01000021.1"/>
</dbReference>
<feature type="domain" description="LysM" evidence="3">
    <location>
        <begin position="554"/>
        <end position="603"/>
    </location>
</feature>
<feature type="compositionally biased region" description="Basic and acidic residues" evidence="1">
    <location>
        <begin position="294"/>
        <end position="310"/>
    </location>
</feature>
<dbReference type="Gene3D" id="2.60.40.10">
    <property type="entry name" value="Immunoglobulins"/>
    <property type="match status" value="1"/>
</dbReference>
<feature type="compositionally biased region" description="Low complexity" evidence="1">
    <location>
        <begin position="362"/>
        <end position="383"/>
    </location>
</feature>
<evidence type="ECO:0000313" key="4">
    <source>
        <dbReference type="EMBL" id="MTJ05681.1"/>
    </source>
</evidence>
<dbReference type="InterPro" id="IPR018392">
    <property type="entry name" value="LysM"/>
</dbReference>
<evidence type="ECO:0000256" key="2">
    <source>
        <dbReference type="SAM" id="Phobius"/>
    </source>
</evidence>
<dbReference type="CDD" id="cd00118">
    <property type="entry name" value="LysM"/>
    <property type="match status" value="1"/>
</dbReference>
<evidence type="ECO:0000259" key="3">
    <source>
        <dbReference type="PROSITE" id="PS51782"/>
    </source>
</evidence>
<dbReference type="InterPro" id="IPR013783">
    <property type="entry name" value="Ig-like_fold"/>
</dbReference>
<sequence>MFGKAGLAGAQSLTIGGIVVAGVAAIGVYTFGGFGDDPAQQDPVSQQAPAEGDGEATQDDERPPQAREQSKGAPSVGDAAPEGADKPEASTPRPPSFDTVRVAPDGTAVIGGRGAPGATLEVLLDDEAVSDLDIGADGAFAQILTLEPSQSPRVLSLVMELNGERIPSDDAVIVAPFGAEPAPEPSPERVPDATGDDMVVADAGEQDAQSGEPGPAETTAPQQDAPTEADAAPKAEVAEAPEVETAQAVEAPETDGPSGTEQADATSEEAPQQADAAPTTTPKPEPESEPAPEPETRQLADAGEDAKPEVEDATAMDAARAPGADGTPTRAKVPAAGAGVPAQFIAAAGMAPAQDEPPAPAPDVAESAPAAATPQAGEAQAPEVSIAGDEGAPETAPETAPVPEMTAQADADATTPEAPAVLLTTRDGVRLMQPAGGGAQTPEAMAQLSIDTISYSDTGEVQIAGRGEGERFVRVYVDNAPITTSRIAPDGNWSSTLPNVDAGVYTLRVDQIDEAGAVMERVETPFKREDKQKLARVLEKTTKGAADDAAPAVRRVVVQRGNTLWGIARRNYGEGILYVRVFEANRDKIRDPDLIYPGQVFTVPEPEQEPESESEQE</sequence>
<feature type="compositionally biased region" description="Low complexity" evidence="1">
    <location>
        <begin position="268"/>
        <end position="282"/>
    </location>
</feature>
<feature type="compositionally biased region" description="Basic and acidic residues" evidence="1">
    <location>
        <begin position="59"/>
        <end position="70"/>
    </location>
</feature>
<proteinExistence type="predicted"/>
<accession>A0A7C9MAN0</accession>
<dbReference type="AlphaFoldDB" id="A0A7C9MAN0"/>
<feature type="region of interest" description="Disordered" evidence="1">
    <location>
        <begin position="347"/>
        <end position="400"/>
    </location>
</feature>
<dbReference type="PANTHER" id="PTHR34700:SF4">
    <property type="entry name" value="PHAGE-LIKE ELEMENT PBSX PROTEIN XKDP"/>
    <property type="match status" value="1"/>
</dbReference>
<keyword evidence="2" id="KW-0812">Transmembrane</keyword>
<feature type="compositionally biased region" description="Low complexity" evidence="1">
    <location>
        <begin position="238"/>
        <end position="251"/>
    </location>
</feature>